<dbReference type="PATRIC" id="fig|480391.4.peg.543"/>
<comment type="caution">
    <text evidence="1">The sequence shown here is derived from an EMBL/GenBank/DDBJ whole genome shotgun (WGS) entry which is preliminary data.</text>
</comment>
<dbReference type="InterPro" id="IPR013321">
    <property type="entry name" value="Arc_rbn_hlx_hlx"/>
</dbReference>
<protein>
    <submittedName>
        <fullName evidence="1">Uncharacterized protein</fullName>
    </submittedName>
</protein>
<dbReference type="Gene3D" id="1.10.1220.10">
    <property type="entry name" value="Met repressor-like"/>
    <property type="match status" value="1"/>
</dbReference>
<dbReference type="GO" id="GO:0006355">
    <property type="term" value="P:regulation of DNA-templated transcription"/>
    <property type="evidence" value="ECO:0007669"/>
    <property type="project" value="InterPro"/>
</dbReference>
<gene>
    <name evidence="1" type="ORF">IV88_GL000536</name>
</gene>
<dbReference type="Proteomes" id="UP000051249">
    <property type="component" value="Unassembled WGS sequence"/>
</dbReference>
<name>A0A0R2NP79_9LACO</name>
<proteinExistence type="predicted"/>
<dbReference type="OrthoDB" id="2166423at2"/>
<reference evidence="1 2" key="1">
    <citation type="journal article" date="2015" name="Genome Announc.">
        <title>Expanding the biotechnology potential of lactobacilli through comparative genomics of 213 strains and associated genera.</title>
        <authorList>
            <person name="Sun Z."/>
            <person name="Harris H.M."/>
            <person name="McCann A."/>
            <person name="Guo C."/>
            <person name="Argimon S."/>
            <person name="Zhang W."/>
            <person name="Yang X."/>
            <person name="Jeffery I.B."/>
            <person name="Cooney J.C."/>
            <person name="Kagawa T.F."/>
            <person name="Liu W."/>
            <person name="Song Y."/>
            <person name="Salvetti E."/>
            <person name="Wrobel A."/>
            <person name="Rasinkangas P."/>
            <person name="Parkhill J."/>
            <person name="Rea M.C."/>
            <person name="O'Sullivan O."/>
            <person name="Ritari J."/>
            <person name="Douillard F.P."/>
            <person name="Paul Ross R."/>
            <person name="Yang R."/>
            <person name="Briner A.E."/>
            <person name="Felis G.E."/>
            <person name="de Vos W.M."/>
            <person name="Barrangou R."/>
            <person name="Klaenhammer T.R."/>
            <person name="Caufield P.W."/>
            <person name="Cui Y."/>
            <person name="Zhang H."/>
            <person name="O'Toole P.W."/>
        </authorList>
    </citation>
    <scope>NUCLEOTIDE SEQUENCE [LARGE SCALE GENOMIC DNA]</scope>
    <source>
        <strain evidence="1 2">DSM 23026</strain>
    </source>
</reference>
<keyword evidence="2" id="KW-1185">Reference proteome</keyword>
<dbReference type="EMBL" id="JQCQ01000018">
    <property type="protein sequence ID" value="KRO24970.1"/>
    <property type="molecule type" value="Genomic_DNA"/>
</dbReference>
<sequence length="86" mass="10298">MMRAEGSYREVSDQFPVQKKTYCEFFGIRPEEVNEDMIRSFFEHHQTEHLDELIAGYTEMANLNSQIIHDFESCDAECDKHFFERL</sequence>
<evidence type="ECO:0000313" key="2">
    <source>
        <dbReference type="Proteomes" id="UP000051249"/>
    </source>
</evidence>
<organism evidence="1 2">
    <name type="scientific">Pediococcus argentinicus</name>
    <dbReference type="NCBI Taxonomy" id="480391"/>
    <lineage>
        <taxon>Bacteria</taxon>
        <taxon>Bacillati</taxon>
        <taxon>Bacillota</taxon>
        <taxon>Bacilli</taxon>
        <taxon>Lactobacillales</taxon>
        <taxon>Lactobacillaceae</taxon>
        <taxon>Pediococcus</taxon>
    </lineage>
</organism>
<accession>A0A0R2NP79</accession>
<dbReference type="AlphaFoldDB" id="A0A0R2NP79"/>
<evidence type="ECO:0000313" key="1">
    <source>
        <dbReference type="EMBL" id="KRO24970.1"/>
    </source>
</evidence>
<dbReference type="RefSeq" id="WP_147165248.1">
    <property type="nucleotide sequence ID" value="NZ_BJZZ01000017.1"/>
</dbReference>